<keyword evidence="2" id="KW-0732">Signal</keyword>
<feature type="region of interest" description="Disordered" evidence="1">
    <location>
        <begin position="55"/>
        <end position="108"/>
    </location>
</feature>
<feature type="chain" id="PRO_5035191331" description="DUF4124 domain-containing protein" evidence="2">
    <location>
        <begin position="26"/>
        <end position="168"/>
    </location>
</feature>
<dbReference type="InterPro" id="IPR025392">
    <property type="entry name" value="DUF4124"/>
</dbReference>
<evidence type="ECO:0000256" key="1">
    <source>
        <dbReference type="SAM" id="MobiDB-lite"/>
    </source>
</evidence>
<reference evidence="4" key="1">
    <citation type="journal article" date="2014" name="Int. J. Syst. Evol. Microbiol.">
        <title>Complete genome sequence of Corynebacterium casei LMG S-19264T (=DSM 44701T), isolated from a smear-ripened cheese.</title>
        <authorList>
            <consortium name="US DOE Joint Genome Institute (JGI-PGF)"/>
            <person name="Walter F."/>
            <person name="Albersmeier A."/>
            <person name="Kalinowski J."/>
            <person name="Ruckert C."/>
        </authorList>
    </citation>
    <scope>NUCLEOTIDE SEQUENCE</scope>
    <source>
        <strain evidence="4">CCM 7086</strain>
    </source>
</reference>
<sequence length="168" mass="18397">MYILRFLLLAACVLPASLHSSPAVAADIYRWVDEDGRTHVSDTVPARYRSAATRVDTSAADVSEQDRNAARQRAERERQQLEAQRAAARKAQADAAPAVPQGAGELTVPQEDACTAKWRAYRESQECFAPYINGAQKHGHAHLSEEAFKYCKPVTDPSAECGAAPDMR</sequence>
<evidence type="ECO:0000313" key="5">
    <source>
        <dbReference type="Proteomes" id="UP000620266"/>
    </source>
</evidence>
<feature type="signal peptide" evidence="2">
    <location>
        <begin position="1"/>
        <end position="25"/>
    </location>
</feature>
<dbReference type="RefSeq" id="WP_188395705.1">
    <property type="nucleotide sequence ID" value="NZ_BMCG01000003.1"/>
</dbReference>
<dbReference type="Proteomes" id="UP000620266">
    <property type="component" value="Unassembled WGS sequence"/>
</dbReference>
<comment type="caution">
    <text evidence="4">The sequence shown here is derived from an EMBL/GenBank/DDBJ whole genome shotgun (WGS) entry which is preliminary data.</text>
</comment>
<dbReference type="AlphaFoldDB" id="A0A8J2XX97"/>
<protein>
    <recommendedName>
        <fullName evidence="3">DUF4124 domain-containing protein</fullName>
    </recommendedName>
</protein>
<reference evidence="4" key="2">
    <citation type="submission" date="2020-09" db="EMBL/GenBank/DDBJ databases">
        <authorList>
            <person name="Sun Q."/>
            <person name="Sedlacek I."/>
        </authorList>
    </citation>
    <scope>NUCLEOTIDE SEQUENCE</scope>
    <source>
        <strain evidence="4">CCM 7086</strain>
    </source>
</reference>
<organism evidence="4 5">
    <name type="scientific">Oxalicibacterium flavum</name>
    <dbReference type="NCBI Taxonomy" id="179467"/>
    <lineage>
        <taxon>Bacteria</taxon>
        <taxon>Pseudomonadati</taxon>
        <taxon>Pseudomonadota</taxon>
        <taxon>Betaproteobacteria</taxon>
        <taxon>Burkholderiales</taxon>
        <taxon>Oxalobacteraceae</taxon>
        <taxon>Oxalicibacterium</taxon>
    </lineage>
</organism>
<gene>
    <name evidence="4" type="ORF">GCM10007205_16080</name>
</gene>
<feature type="compositionally biased region" description="Low complexity" evidence="1">
    <location>
        <begin position="81"/>
        <end position="103"/>
    </location>
</feature>
<evidence type="ECO:0000256" key="2">
    <source>
        <dbReference type="SAM" id="SignalP"/>
    </source>
</evidence>
<proteinExistence type="predicted"/>
<name>A0A8J2XX97_9BURK</name>
<evidence type="ECO:0000259" key="3">
    <source>
        <dbReference type="Pfam" id="PF13511"/>
    </source>
</evidence>
<feature type="compositionally biased region" description="Basic and acidic residues" evidence="1">
    <location>
        <begin position="64"/>
        <end position="80"/>
    </location>
</feature>
<feature type="domain" description="DUF4124" evidence="3">
    <location>
        <begin position="20"/>
        <end position="95"/>
    </location>
</feature>
<accession>A0A8J2XX97</accession>
<evidence type="ECO:0000313" key="4">
    <source>
        <dbReference type="EMBL" id="GGC07754.1"/>
    </source>
</evidence>
<keyword evidence="5" id="KW-1185">Reference proteome</keyword>
<dbReference type="Pfam" id="PF13511">
    <property type="entry name" value="DUF4124"/>
    <property type="match status" value="1"/>
</dbReference>
<dbReference type="EMBL" id="BMCG01000003">
    <property type="protein sequence ID" value="GGC07754.1"/>
    <property type="molecule type" value="Genomic_DNA"/>
</dbReference>